<dbReference type="InterPro" id="IPR036388">
    <property type="entry name" value="WH-like_DNA-bd_sf"/>
</dbReference>
<evidence type="ECO:0000256" key="3">
    <source>
        <dbReference type="ARBA" id="ARBA00023163"/>
    </source>
</evidence>
<dbReference type="PANTHER" id="PTHR44688:SF16">
    <property type="entry name" value="DNA-BINDING TRANSCRIPTIONAL ACTIVATOR DEVR_DOSR"/>
    <property type="match status" value="1"/>
</dbReference>
<organism evidence="7 8">
    <name type="scientific">Paenimyroides ummariense</name>
    <dbReference type="NCBI Taxonomy" id="913024"/>
    <lineage>
        <taxon>Bacteria</taxon>
        <taxon>Pseudomonadati</taxon>
        <taxon>Bacteroidota</taxon>
        <taxon>Flavobacteriia</taxon>
        <taxon>Flavobacteriales</taxon>
        <taxon>Flavobacteriaceae</taxon>
        <taxon>Paenimyroides</taxon>
    </lineage>
</organism>
<dbReference type="GO" id="GO:0003677">
    <property type="term" value="F:DNA binding"/>
    <property type="evidence" value="ECO:0007669"/>
    <property type="project" value="UniProtKB-KW"/>
</dbReference>
<dbReference type="Gene3D" id="1.10.10.10">
    <property type="entry name" value="Winged helix-like DNA-binding domain superfamily/Winged helix DNA-binding domain"/>
    <property type="match status" value="1"/>
</dbReference>
<accession>A0A1I5G6D1</accession>
<dbReference type="PANTHER" id="PTHR44688">
    <property type="entry name" value="DNA-BINDING TRANSCRIPTIONAL ACTIVATOR DEVR_DOSR"/>
    <property type="match status" value="1"/>
</dbReference>
<evidence type="ECO:0000259" key="5">
    <source>
        <dbReference type="PROSITE" id="PS50043"/>
    </source>
</evidence>
<dbReference type="SMART" id="SM00421">
    <property type="entry name" value="HTH_LUXR"/>
    <property type="match status" value="1"/>
</dbReference>
<dbReference type="Proteomes" id="UP000199036">
    <property type="component" value="Unassembled WGS sequence"/>
</dbReference>
<evidence type="ECO:0000313" key="7">
    <source>
        <dbReference type="EMBL" id="SFO31409.1"/>
    </source>
</evidence>
<feature type="domain" description="Response regulatory" evidence="6">
    <location>
        <begin position="4"/>
        <end position="122"/>
    </location>
</feature>
<gene>
    <name evidence="7" type="ORF">SAMN05421741_1363</name>
</gene>
<proteinExistence type="predicted"/>
<dbReference type="OrthoDB" id="1013073at2"/>
<reference evidence="8" key="1">
    <citation type="submission" date="2016-10" db="EMBL/GenBank/DDBJ databases">
        <authorList>
            <person name="Varghese N."/>
            <person name="Submissions S."/>
        </authorList>
    </citation>
    <scope>NUCLEOTIDE SEQUENCE [LARGE SCALE GENOMIC DNA]</scope>
    <source>
        <strain evidence="8">DS-12</strain>
    </source>
</reference>
<name>A0A1I5G6D1_9FLAO</name>
<evidence type="ECO:0000256" key="1">
    <source>
        <dbReference type="ARBA" id="ARBA00023015"/>
    </source>
</evidence>
<dbReference type="InterPro" id="IPR016032">
    <property type="entry name" value="Sig_transdc_resp-reg_C-effctor"/>
</dbReference>
<dbReference type="SUPFAM" id="SSF52172">
    <property type="entry name" value="CheY-like"/>
    <property type="match status" value="1"/>
</dbReference>
<dbReference type="PROSITE" id="PS50110">
    <property type="entry name" value="RESPONSE_REGULATORY"/>
    <property type="match status" value="1"/>
</dbReference>
<evidence type="ECO:0000313" key="8">
    <source>
        <dbReference type="Proteomes" id="UP000199036"/>
    </source>
</evidence>
<dbReference type="EMBL" id="FOVI01000036">
    <property type="protein sequence ID" value="SFO31409.1"/>
    <property type="molecule type" value="Genomic_DNA"/>
</dbReference>
<dbReference type="GO" id="GO:0006355">
    <property type="term" value="P:regulation of DNA-templated transcription"/>
    <property type="evidence" value="ECO:0007669"/>
    <property type="project" value="InterPro"/>
</dbReference>
<protein>
    <submittedName>
        <fullName evidence="7">DNA-binding response regulator, NarL/FixJ family, contains REC and HTH domains</fullName>
    </submittedName>
</protein>
<keyword evidence="4" id="KW-0597">Phosphoprotein</keyword>
<dbReference type="Gene3D" id="3.40.50.2300">
    <property type="match status" value="1"/>
</dbReference>
<dbReference type="InterPro" id="IPR001789">
    <property type="entry name" value="Sig_transdc_resp-reg_receiver"/>
</dbReference>
<feature type="domain" description="HTH luxR-type" evidence="5">
    <location>
        <begin position="140"/>
        <end position="205"/>
    </location>
</feature>
<dbReference type="CDD" id="cd06170">
    <property type="entry name" value="LuxR_C_like"/>
    <property type="match status" value="1"/>
</dbReference>
<sequence length="209" mass="24184">MNRVAVVVDDHALFADSFAALLEKLEMFDEVHVLNDSKKRLNYFIKNSRKELYLFLDYYLGDHLGIDIINDVHRINKKVKIIMVSSVTHAVAVRSIMAFQPNAFISKASGFDTVLECMKSINENKVFYCPIITQCLKELKQEKEVWLSAREIEILRYFAKGFSVNETAEKVFLSKHTVVSHRRKMMKKTNTNTITELLAYVRKTGLIED</sequence>
<dbReference type="GO" id="GO:0000160">
    <property type="term" value="P:phosphorelay signal transduction system"/>
    <property type="evidence" value="ECO:0007669"/>
    <property type="project" value="InterPro"/>
</dbReference>
<dbReference type="RefSeq" id="WP_091526208.1">
    <property type="nucleotide sequence ID" value="NZ_FOVI01000036.1"/>
</dbReference>
<keyword evidence="1" id="KW-0805">Transcription regulation</keyword>
<evidence type="ECO:0000256" key="2">
    <source>
        <dbReference type="ARBA" id="ARBA00023125"/>
    </source>
</evidence>
<dbReference type="Pfam" id="PF00072">
    <property type="entry name" value="Response_reg"/>
    <property type="match status" value="1"/>
</dbReference>
<keyword evidence="3" id="KW-0804">Transcription</keyword>
<keyword evidence="8" id="KW-1185">Reference proteome</keyword>
<evidence type="ECO:0000259" key="6">
    <source>
        <dbReference type="PROSITE" id="PS50110"/>
    </source>
</evidence>
<dbReference type="SUPFAM" id="SSF46894">
    <property type="entry name" value="C-terminal effector domain of the bipartite response regulators"/>
    <property type="match status" value="1"/>
</dbReference>
<dbReference type="Pfam" id="PF00196">
    <property type="entry name" value="GerE"/>
    <property type="match status" value="1"/>
</dbReference>
<dbReference type="InterPro" id="IPR011006">
    <property type="entry name" value="CheY-like_superfamily"/>
</dbReference>
<dbReference type="STRING" id="913024.SAMN05421741_1363"/>
<evidence type="ECO:0000256" key="4">
    <source>
        <dbReference type="PROSITE-ProRule" id="PRU00169"/>
    </source>
</evidence>
<dbReference type="AlphaFoldDB" id="A0A1I5G6D1"/>
<dbReference type="PROSITE" id="PS50043">
    <property type="entry name" value="HTH_LUXR_2"/>
    <property type="match status" value="1"/>
</dbReference>
<feature type="modified residue" description="4-aspartylphosphate" evidence="4">
    <location>
        <position position="57"/>
    </location>
</feature>
<dbReference type="InterPro" id="IPR000792">
    <property type="entry name" value="Tscrpt_reg_LuxR_C"/>
</dbReference>
<dbReference type="PRINTS" id="PR00038">
    <property type="entry name" value="HTHLUXR"/>
</dbReference>
<keyword evidence="2 7" id="KW-0238">DNA-binding</keyword>